<feature type="domain" description="Acyl-CoA oxidase/dehydrogenase middle" evidence="6">
    <location>
        <begin position="183"/>
        <end position="292"/>
    </location>
</feature>
<evidence type="ECO:0000256" key="1">
    <source>
        <dbReference type="ARBA" id="ARBA00009347"/>
    </source>
</evidence>
<reference evidence="8 9" key="1">
    <citation type="submission" date="2015-01" db="EMBL/GenBank/DDBJ databases">
        <title>The Genome Sequence of Ochroconis gallopava CBS43764.</title>
        <authorList>
            <consortium name="The Broad Institute Genomics Platform"/>
            <person name="Cuomo C."/>
            <person name="de Hoog S."/>
            <person name="Gorbushina A."/>
            <person name="Stielow B."/>
            <person name="Teixiera M."/>
            <person name="Abouelleil A."/>
            <person name="Chapman S.B."/>
            <person name="Priest M."/>
            <person name="Young S.K."/>
            <person name="Wortman J."/>
            <person name="Nusbaum C."/>
            <person name="Birren B."/>
        </authorList>
    </citation>
    <scope>NUCLEOTIDE SEQUENCE [LARGE SCALE GENOMIC DNA]</scope>
    <source>
        <strain evidence="8 9">CBS 43764</strain>
    </source>
</reference>
<proteinExistence type="inferred from homology"/>
<dbReference type="InterPro" id="IPR006091">
    <property type="entry name" value="Acyl-CoA_Oxase/DH_mid-dom"/>
</dbReference>
<keyword evidence="9" id="KW-1185">Reference proteome</keyword>
<comment type="similarity">
    <text evidence="1 4">Belongs to the acyl-CoA dehydrogenase family.</text>
</comment>
<dbReference type="RefSeq" id="XP_016209523.1">
    <property type="nucleotide sequence ID" value="XM_016362656.1"/>
</dbReference>
<evidence type="ECO:0000256" key="4">
    <source>
        <dbReference type="RuleBase" id="RU362125"/>
    </source>
</evidence>
<comment type="cofactor">
    <cofactor evidence="4">
        <name>FAD</name>
        <dbReference type="ChEBI" id="CHEBI:57692"/>
    </cofactor>
</comment>
<dbReference type="InterPro" id="IPR009100">
    <property type="entry name" value="AcylCoA_DH/oxidase_NM_dom_sf"/>
</dbReference>
<evidence type="ECO:0000259" key="7">
    <source>
        <dbReference type="Pfam" id="PF18158"/>
    </source>
</evidence>
<dbReference type="PANTHER" id="PTHR42707:SF2">
    <property type="entry name" value="ACD11 DEHYDROGENASE"/>
    <property type="match status" value="1"/>
</dbReference>
<keyword evidence="3 4" id="KW-0274">FAD</keyword>
<dbReference type="GeneID" id="27316683"/>
<dbReference type="Gene3D" id="2.40.110.20">
    <property type="match status" value="1"/>
</dbReference>
<dbReference type="Gene3D" id="1.20.140.10">
    <property type="entry name" value="Butyryl-CoA Dehydrogenase, subunit A, domain 3"/>
    <property type="match status" value="1"/>
</dbReference>
<keyword evidence="2 4" id="KW-0285">Flavoprotein</keyword>
<dbReference type="InterPro" id="IPR036250">
    <property type="entry name" value="AcylCo_DH-like_C"/>
</dbReference>
<evidence type="ECO:0000313" key="9">
    <source>
        <dbReference type="Proteomes" id="UP000053259"/>
    </source>
</evidence>
<dbReference type="SUPFAM" id="SSF56645">
    <property type="entry name" value="Acyl-CoA dehydrogenase NM domain-like"/>
    <property type="match status" value="1"/>
</dbReference>
<evidence type="ECO:0000259" key="5">
    <source>
        <dbReference type="Pfam" id="PF00441"/>
    </source>
</evidence>
<feature type="domain" description="Acyl-CoA dehydrogenase/oxidase C-terminal" evidence="5">
    <location>
        <begin position="303"/>
        <end position="479"/>
    </location>
</feature>
<dbReference type="OrthoDB" id="10251155at2759"/>
<accession>A0A0D2AKU9</accession>
<evidence type="ECO:0008006" key="10">
    <source>
        <dbReference type="Google" id="ProtNLM"/>
    </source>
</evidence>
<dbReference type="Pfam" id="PF18158">
    <property type="entry name" value="AidB_N"/>
    <property type="match status" value="1"/>
</dbReference>
<dbReference type="InterPro" id="IPR052904">
    <property type="entry name" value="Acyl-CoA_dehydrogenase-like"/>
</dbReference>
<gene>
    <name evidence="8" type="ORF">PV09_08710</name>
</gene>
<dbReference type="InterPro" id="IPR041504">
    <property type="entry name" value="AidB_N"/>
</dbReference>
<dbReference type="GO" id="GO:0003995">
    <property type="term" value="F:acyl-CoA dehydrogenase activity"/>
    <property type="evidence" value="ECO:0007669"/>
    <property type="project" value="TreeGrafter"/>
</dbReference>
<dbReference type="AlphaFoldDB" id="A0A0D2AKU9"/>
<dbReference type="VEuPathDB" id="FungiDB:PV09_08710"/>
<dbReference type="SUPFAM" id="SSF47203">
    <property type="entry name" value="Acyl-CoA dehydrogenase C-terminal domain-like"/>
    <property type="match status" value="1"/>
</dbReference>
<evidence type="ECO:0000256" key="2">
    <source>
        <dbReference type="ARBA" id="ARBA00022630"/>
    </source>
</evidence>
<protein>
    <recommendedName>
        <fullName evidence="10">Acyl-CoA dehydrogenase/oxidase C-terminal domain-containing protein</fullName>
    </recommendedName>
</protein>
<dbReference type="Proteomes" id="UP000053259">
    <property type="component" value="Unassembled WGS sequence"/>
</dbReference>
<keyword evidence="4" id="KW-0560">Oxidoreductase</keyword>
<dbReference type="STRING" id="253628.A0A0D2AKU9"/>
<dbReference type="InParanoid" id="A0A0D2AKU9"/>
<name>A0A0D2AKU9_9PEZI</name>
<evidence type="ECO:0000256" key="3">
    <source>
        <dbReference type="ARBA" id="ARBA00022827"/>
    </source>
</evidence>
<evidence type="ECO:0000313" key="8">
    <source>
        <dbReference type="EMBL" id="KIV99653.1"/>
    </source>
</evidence>
<dbReference type="Pfam" id="PF02770">
    <property type="entry name" value="Acyl-CoA_dh_M"/>
    <property type="match status" value="1"/>
</dbReference>
<dbReference type="PANTHER" id="PTHR42707">
    <property type="entry name" value="ACYL-COA DEHYDROGENASE"/>
    <property type="match status" value="1"/>
</dbReference>
<feature type="domain" description="Adaptive response protein AidB N-terminal" evidence="7">
    <location>
        <begin position="21"/>
        <end position="152"/>
    </location>
</feature>
<dbReference type="Pfam" id="PF00441">
    <property type="entry name" value="Acyl-CoA_dh_1"/>
    <property type="match status" value="1"/>
</dbReference>
<dbReference type="HOGENOM" id="CLU_016513_1_1_1"/>
<sequence>MKPSSGTTGFFQQAPSLEHPFQDDYVLRRIFDLHLPASIRREISSDLDAFGSLVVSPYVYSLVADAERNPPSISTHTTFGVPKSELHTGRGWRELQALGIKEGIVAIGYEGKHGQYSRVHQFLKNHMWSPSAAMVTCPSAMTDGAARLLSKHLAGNSVQQDVFRKAYANLTSRDPAKAWTSGQWMTERTGGSDVRGTETVATLLENGNDGAMDAHGSPLGPYSISGFKWFSSATDSNMTVMLAQTGKGLGVFMAPMRKSSPGKGSVLNGITIQRLKPKMGTKPVPTAELVLDGTRAWMIGAENTGVREIATVLNITRVYTGLGSIGYWGRGLAIARAFARVRKVDGGKSLAEMPAHLNTMAKNMVNYAAMMHLGFFVVSLLGISEEPKAYTSGKFGKANNLVSDLPEAVALLRLLTAVMKAQCSKMAIHGLQECMEALGGVGYLEDEQEYNIARLFRDCNVNSIWEGTTDVMAWDVVRVMKGREGDRIRAVLFAWAERHADSWKGSVWSDAGFRLKSRVNLLCDEWSTQDGDELKFRGRDLLEELAWIVATVSLVSDALRDEDEVAVEIAKRWVGGSNVDSLSLSRPDWKEVSKMNKKIVFGSGHPTGQARL</sequence>
<dbReference type="InterPro" id="IPR009075">
    <property type="entry name" value="AcylCo_DH/oxidase_C"/>
</dbReference>
<evidence type="ECO:0000259" key="6">
    <source>
        <dbReference type="Pfam" id="PF02770"/>
    </source>
</evidence>
<organism evidence="8 9">
    <name type="scientific">Verruconis gallopava</name>
    <dbReference type="NCBI Taxonomy" id="253628"/>
    <lineage>
        <taxon>Eukaryota</taxon>
        <taxon>Fungi</taxon>
        <taxon>Dikarya</taxon>
        <taxon>Ascomycota</taxon>
        <taxon>Pezizomycotina</taxon>
        <taxon>Dothideomycetes</taxon>
        <taxon>Pleosporomycetidae</taxon>
        <taxon>Venturiales</taxon>
        <taxon>Sympoventuriaceae</taxon>
        <taxon>Verruconis</taxon>
    </lineage>
</organism>
<dbReference type="EMBL" id="KN847574">
    <property type="protein sequence ID" value="KIV99653.1"/>
    <property type="molecule type" value="Genomic_DNA"/>
</dbReference>